<reference evidence="1" key="1">
    <citation type="submission" date="2014-09" db="EMBL/GenBank/DDBJ databases">
        <authorList>
            <person name="Magalhaes I.L.F."/>
            <person name="Oliveira U."/>
            <person name="Santos F.R."/>
            <person name="Vidigal T.H.D.A."/>
            <person name="Brescovit A.D."/>
            <person name="Santos A.J."/>
        </authorList>
    </citation>
    <scope>NUCLEOTIDE SEQUENCE</scope>
    <source>
        <tissue evidence="1">Shoot tissue taken approximately 20 cm above the soil surface</tissue>
    </source>
</reference>
<dbReference type="EMBL" id="GBRH01233951">
    <property type="protein sequence ID" value="JAD63944.1"/>
    <property type="molecule type" value="Transcribed_RNA"/>
</dbReference>
<evidence type="ECO:0000313" key="1">
    <source>
        <dbReference type="EMBL" id="JAD63944.1"/>
    </source>
</evidence>
<reference evidence="1" key="2">
    <citation type="journal article" date="2015" name="Data Brief">
        <title>Shoot transcriptome of the giant reed, Arundo donax.</title>
        <authorList>
            <person name="Barrero R.A."/>
            <person name="Guerrero F.D."/>
            <person name="Moolhuijzen P."/>
            <person name="Goolsby J.A."/>
            <person name="Tidwell J."/>
            <person name="Bellgard S.E."/>
            <person name="Bellgard M.I."/>
        </authorList>
    </citation>
    <scope>NUCLEOTIDE SEQUENCE</scope>
    <source>
        <tissue evidence="1">Shoot tissue taken approximately 20 cm above the soil surface</tissue>
    </source>
</reference>
<name>A0A0A9BIY7_ARUDO</name>
<dbReference type="AlphaFoldDB" id="A0A0A9BIY7"/>
<sequence>MVIAKTSMNTIQHTPKGSVFRKCFSNPTFRTQDSMI</sequence>
<accession>A0A0A9BIY7</accession>
<organism evidence="1">
    <name type="scientific">Arundo donax</name>
    <name type="common">Giant reed</name>
    <name type="synonym">Donax arundinaceus</name>
    <dbReference type="NCBI Taxonomy" id="35708"/>
    <lineage>
        <taxon>Eukaryota</taxon>
        <taxon>Viridiplantae</taxon>
        <taxon>Streptophyta</taxon>
        <taxon>Embryophyta</taxon>
        <taxon>Tracheophyta</taxon>
        <taxon>Spermatophyta</taxon>
        <taxon>Magnoliopsida</taxon>
        <taxon>Liliopsida</taxon>
        <taxon>Poales</taxon>
        <taxon>Poaceae</taxon>
        <taxon>PACMAD clade</taxon>
        <taxon>Arundinoideae</taxon>
        <taxon>Arundineae</taxon>
        <taxon>Arundo</taxon>
    </lineage>
</organism>
<protein>
    <submittedName>
        <fullName evidence="1">Uncharacterized protein</fullName>
    </submittedName>
</protein>
<proteinExistence type="predicted"/>